<sequence length="169" mass="18597">NKPPRRSPDNKTCPSLQILQLLGLKLTVYPASNIRLTEITFTANPGTYKTSFNFTSTLLPLTSNPENVLVQTAFTCSTLPSARTTSSQCGIMFFSCAVDPVIWFVLPLSINHPFELSEALIFVVKQTLRLLLSRPEFDDSPPSILGLLSASPLLTAYNFGQSRRKCPSS</sequence>
<proteinExistence type="predicted"/>
<name>Q17L87_AEDAE</name>
<reference evidence="1" key="1">
    <citation type="submission" date="2005-10" db="EMBL/GenBank/DDBJ databases">
        <authorList>
            <person name="Loftus B.J."/>
            <person name="Nene V.M."/>
            <person name="Hannick L.I."/>
            <person name="Bidwell S."/>
            <person name="Haas B."/>
            <person name="Amedeo P."/>
            <person name="Orvis J."/>
            <person name="Wortman J.R."/>
            <person name="White O.R."/>
            <person name="Salzberg S."/>
            <person name="Shumway M."/>
            <person name="Koo H."/>
            <person name="Zhao Y."/>
            <person name="Holmes M."/>
            <person name="Miller J."/>
            <person name="Schatz M."/>
            <person name="Pop M."/>
            <person name="Pai G."/>
            <person name="Utterback T."/>
            <person name="Rogers Y.-H."/>
            <person name="Kravitz S."/>
            <person name="Fraser C.M."/>
        </authorList>
    </citation>
    <scope>NUCLEOTIDE SEQUENCE</scope>
    <source>
        <strain evidence="1">Liverpool</strain>
    </source>
</reference>
<feature type="non-terminal residue" evidence="1">
    <location>
        <position position="1"/>
    </location>
</feature>
<evidence type="ECO:0000313" key="2">
    <source>
        <dbReference type="Proteomes" id="UP000682892"/>
    </source>
</evidence>
<protein>
    <submittedName>
        <fullName evidence="1">AAEL001408-PA</fullName>
    </submittedName>
</protein>
<dbReference type="AlphaFoldDB" id="Q17L87"/>
<reference evidence="1" key="2">
    <citation type="journal article" date="2007" name="Science">
        <title>Genome sequence of Aedes aegypti, a major arbovirus vector.</title>
        <authorList>
            <person name="Nene V."/>
            <person name="Wortman J.R."/>
            <person name="Lawson D."/>
            <person name="Haas B."/>
            <person name="Kodira C."/>
            <person name="Tu Z.J."/>
            <person name="Loftus B."/>
            <person name="Xi Z."/>
            <person name="Megy K."/>
            <person name="Grabherr M."/>
            <person name="Ren Q."/>
            <person name="Zdobnov E.M."/>
            <person name="Lobo N.F."/>
            <person name="Campbell K.S."/>
            <person name="Brown S.E."/>
            <person name="Bonaldo M.F."/>
            <person name="Zhu J."/>
            <person name="Sinkins S.P."/>
            <person name="Hogenkamp D.G."/>
            <person name="Amedeo P."/>
            <person name="Arensburger P."/>
            <person name="Atkinson P.W."/>
            <person name="Bidwell S."/>
            <person name="Biedler J."/>
            <person name="Birney E."/>
            <person name="Bruggner R.V."/>
            <person name="Costas J."/>
            <person name="Coy M.R."/>
            <person name="Crabtree J."/>
            <person name="Crawford M."/>
            <person name="Debruyn B."/>
            <person name="Decaprio D."/>
            <person name="Eiglmeier K."/>
            <person name="Eisenstadt E."/>
            <person name="El-Dorry H."/>
            <person name="Gelbart W.M."/>
            <person name="Gomes S.L."/>
            <person name="Hammond M."/>
            <person name="Hannick L.I."/>
            <person name="Hogan J.R."/>
            <person name="Holmes M.H."/>
            <person name="Jaffe D."/>
            <person name="Johnston J.S."/>
            <person name="Kennedy R.C."/>
            <person name="Koo H."/>
            <person name="Kravitz S."/>
            <person name="Kriventseva E.V."/>
            <person name="Kulp D."/>
            <person name="Labutti K."/>
            <person name="Lee E."/>
            <person name="Li S."/>
            <person name="Lovin D.D."/>
            <person name="Mao C."/>
            <person name="Mauceli E."/>
            <person name="Menck C.F."/>
            <person name="Miller J.R."/>
            <person name="Montgomery P."/>
            <person name="Mori A."/>
            <person name="Nascimento A.L."/>
            <person name="Naveira H.F."/>
            <person name="Nusbaum C."/>
            <person name="O'leary S."/>
            <person name="Orvis J."/>
            <person name="Pertea M."/>
            <person name="Quesneville H."/>
            <person name="Reidenbach K.R."/>
            <person name="Rogers Y.H."/>
            <person name="Roth C.W."/>
            <person name="Schneider J.R."/>
            <person name="Schatz M."/>
            <person name="Shumway M."/>
            <person name="Stanke M."/>
            <person name="Stinson E.O."/>
            <person name="Tubio J.M."/>
            <person name="Vanzee J.P."/>
            <person name="Verjovski-Almeida S."/>
            <person name="Werner D."/>
            <person name="White O."/>
            <person name="Wyder S."/>
            <person name="Zeng Q."/>
            <person name="Zhao Q."/>
            <person name="Zhao Y."/>
            <person name="Hill C.A."/>
            <person name="Raikhel A.S."/>
            <person name="Soares M.B."/>
            <person name="Knudson D.L."/>
            <person name="Lee N.H."/>
            <person name="Galagan J."/>
            <person name="Salzberg S.L."/>
            <person name="Paulsen I.T."/>
            <person name="Dimopoulos G."/>
            <person name="Collins F.H."/>
            <person name="Birren B."/>
            <person name="Fraser-Liggett C.M."/>
            <person name="Severson D.W."/>
        </authorList>
    </citation>
    <scope>NUCLEOTIDE SEQUENCE [LARGE SCALE GENOMIC DNA]</scope>
    <source>
        <strain evidence="1">Liverpool</strain>
    </source>
</reference>
<organism evidence="1 2">
    <name type="scientific">Aedes aegypti</name>
    <name type="common">Yellowfever mosquito</name>
    <name type="synonym">Culex aegypti</name>
    <dbReference type="NCBI Taxonomy" id="7159"/>
    <lineage>
        <taxon>Eukaryota</taxon>
        <taxon>Metazoa</taxon>
        <taxon>Ecdysozoa</taxon>
        <taxon>Arthropoda</taxon>
        <taxon>Hexapoda</taxon>
        <taxon>Insecta</taxon>
        <taxon>Pterygota</taxon>
        <taxon>Neoptera</taxon>
        <taxon>Endopterygota</taxon>
        <taxon>Diptera</taxon>
        <taxon>Nematocera</taxon>
        <taxon>Culicoidea</taxon>
        <taxon>Culicidae</taxon>
        <taxon>Culicinae</taxon>
        <taxon>Aedini</taxon>
        <taxon>Aedes</taxon>
        <taxon>Stegomyia</taxon>
    </lineage>
</organism>
<dbReference type="EMBL" id="CH477217">
    <property type="protein sequence ID" value="EAT47488.1"/>
    <property type="molecule type" value="Genomic_DNA"/>
</dbReference>
<dbReference type="HOGENOM" id="CLU_1582478_0_0_1"/>
<accession>Q17L87</accession>
<reference evidence="1" key="3">
    <citation type="submission" date="2012-09" db="EMBL/GenBank/DDBJ databases">
        <authorList>
            <consortium name="VectorBase"/>
        </authorList>
    </citation>
    <scope>NUCLEOTIDE SEQUENCE</scope>
    <source>
        <strain evidence="1">Liverpool</strain>
    </source>
</reference>
<gene>
    <name evidence="1" type="ORF">AaeL_AAEL001408</name>
</gene>
<dbReference type="PaxDb" id="7159-AAEL001408-PA"/>
<dbReference type="Proteomes" id="UP000682892">
    <property type="component" value="Unassembled WGS sequence"/>
</dbReference>
<evidence type="ECO:0000313" key="1">
    <source>
        <dbReference type="EMBL" id="EAT47488.1"/>
    </source>
</evidence>